<dbReference type="KEGG" id="shun:DWB77_00396"/>
<keyword evidence="3" id="KW-1185">Reference proteome</keyword>
<evidence type="ECO:0000313" key="3">
    <source>
        <dbReference type="Proteomes" id="UP000271554"/>
    </source>
</evidence>
<feature type="compositionally biased region" description="Basic residues" evidence="1">
    <location>
        <begin position="25"/>
        <end position="37"/>
    </location>
</feature>
<feature type="region of interest" description="Disordered" evidence="1">
    <location>
        <begin position="17"/>
        <end position="47"/>
    </location>
</feature>
<gene>
    <name evidence="2" type="ORF">DWB77_00396</name>
</gene>
<dbReference type="EMBL" id="CP032698">
    <property type="protein sequence ID" value="AYG78289.1"/>
    <property type="molecule type" value="Genomic_DNA"/>
</dbReference>
<dbReference type="AlphaFoldDB" id="A0A387H501"/>
<proteinExistence type="predicted"/>
<accession>A0A387H501</accession>
<evidence type="ECO:0000256" key="1">
    <source>
        <dbReference type="SAM" id="MobiDB-lite"/>
    </source>
</evidence>
<dbReference type="Proteomes" id="UP000271554">
    <property type="component" value="Chromosome"/>
</dbReference>
<evidence type="ECO:0000313" key="2">
    <source>
        <dbReference type="EMBL" id="AYG78289.1"/>
    </source>
</evidence>
<protein>
    <submittedName>
        <fullName evidence="2">Uncharacterized protein</fullName>
    </submittedName>
</protein>
<organism evidence="2 3">
    <name type="scientific">Streptomyces hundungensis</name>
    <dbReference type="NCBI Taxonomy" id="1077946"/>
    <lineage>
        <taxon>Bacteria</taxon>
        <taxon>Bacillati</taxon>
        <taxon>Actinomycetota</taxon>
        <taxon>Actinomycetes</taxon>
        <taxon>Kitasatosporales</taxon>
        <taxon>Streptomycetaceae</taxon>
        <taxon>Streptomyces</taxon>
    </lineage>
</organism>
<dbReference type="RefSeq" id="WP_162952344.1">
    <property type="nucleotide sequence ID" value="NZ_CP032698.1"/>
</dbReference>
<sequence length="47" mass="5350">MNQQLITTIESLITAPPRTPLGAVTRHHQQRHGRRSARALEWQAPSH</sequence>
<reference evidence="2 3" key="1">
    <citation type="submission" date="2018-10" db="EMBL/GenBank/DDBJ databases">
        <title>Relationship between Morphology and Antimicrobial Activity in Streptomyces.</title>
        <authorList>
            <person name="Kang H.J."/>
            <person name="Kim S.B."/>
        </authorList>
    </citation>
    <scope>NUCLEOTIDE SEQUENCE [LARGE SCALE GENOMIC DNA]</scope>
    <source>
        <strain evidence="2 3">BH38</strain>
    </source>
</reference>
<name>A0A387H501_9ACTN</name>